<keyword evidence="8" id="KW-0061">Asparagine biosynthesis</keyword>
<dbReference type="GO" id="GO:0005524">
    <property type="term" value="F:ATP binding"/>
    <property type="evidence" value="ECO:0007669"/>
    <property type="project" value="UniProtKB-KW"/>
</dbReference>
<accession>A0A918XSB7</accession>
<evidence type="ECO:0000256" key="3">
    <source>
        <dbReference type="ARBA" id="ARBA00012737"/>
    </source>
</evidence>
<dbReference type="Pfam" id="PF00733">
    <property type="entry name" value="Asn_synthase"/>
    <property type="match status" value="1"/>
</dbReference>
<feature type="binding site" evidence="9">
    <location>
        <position position="293"/>
    </location>
    <ligand>
        <name>ATP</name>
        <dbReference type="ChEBI" id="CHEBI:30616"/>
    </ligand>
</feature>
<dbReference type="SUPFAM" id="SSF56235">
    <property type="entry name" value="N-terminal nucleophile aminohydrolases (Ntn hydrolases)"/>
    <property type="match status" value="1"/>
</dbReference>
<dbReference type="InterPro" id="IPR051786">
    <property type="entry name" value="ASN_synthetase/amidase"/>
</dbReference>
<dbReference type="GO" id="GO:0005829">
    <property type="term" value="C:cytosol"/>
    <property type="evidence" value="ECO:0007669"/>
    <property type="project" value="TreeGrafter"/>
</dbReference>
<dbReference type="Gene3D" id="3.60.20.10">
    <property type="entry name" value="Glutamine Phosphoribosylpyrophosphate, subunit 1, domain 1"/>
    <property type="match status" value="1"/>
</dbReference>
<dbReference type="InterPro" id="IPR014729">
    <property type="entry name" value="Rossmann-like_a/b/a_fold"/>
</dbReference>
<feature type="binding site" evidence="9">
    <location>
        <begin position="366"/>
        <end position="367"/>
    </location>
    <ligand>
        <name>ATP</name>
        <dbReference type="ChEBI" id="CHEBI:30616"/>
    </ligand>
</feature>
<dbReference type="RefSeq" id="WP_189988662.1">
    <property type="nucleotide sequence ID" value="NZ_BMZS01000003.1"/>
</dbReference>
<organism evidence="11 12">
    <name type="scientific">Thalassobaculum fulvum</name>
    <dbReference type="NCBI Taxonomy" id="1633335"/>
    <lineage>
        <taxon>Bacteria</taxon>
        <taxon>Pseudomonadati</taxon>
        <taxon>Pseudomonadota</taxon>
        <taxon>Alphaproteobacteria</taxon>
        <taxon>Rhodospirillales</taxon>
        <taxon>Thalassobaculaceae</taxon>
        <taxon>Thalassobaculum</taxon>
    </lineage>
</organism>
<evidence type="ECO:0000313" key="11">
    <source>
        <dbReference type="EMBL" id="GHD47863.1"/>
    </source>
</evidence>
<dbReference type="AlphaFoldDB" id="A0A918XSB7"/>
<protein>
    <recommendedName>
        <fullName evidence="3">asparagine synthase (glutamine-hydrolyzing)</fullName>
        <ecNumber evidence="3">6.3.5.4</ecNumber>
    </recommendedName>
</protein>
<dbReference type="CDD" id="cd01991">
    <property type="entry name" value="Asn_synthase_B_C"/>
    <property type="match status" value="1"/>
</dbReference>
<evidence type="ECO:0000256" key="1">
    <source>
        <dbReference type="ARBA" id="ARBA00005187"/>
    </source>
</evidence>
<evidence type="ECO:0000256" key="9">
    <source>
        <dbReference type="PIRSR" id="PIRSR001589-2"/>
    </source>
</evidence>
<dbReference type="EC" id="6.3.5.4" evidence="3"/>
<evidence type="ECO:0000256" key="5">
    <source>
        <dbReference type="ARBA" id="ARBA00022840"/>
    </source>
</evidence>
<keyword evidence="6 8" id="KW-0315">Glutamine amidotransferase</keyword>
<reference evidence="11" key="2">
    <citation type="submission" date="2020-09" db="EMBL/GenBank/DDBJ databases">
        <authorList>
            <person name="Sun Q."/>
            <person name="Kim S."/>
        </authorList>
    </citation>
    <scope>NUCLEOTIDE SEQUENCE</scope>
    <source>
        <strain evidence="11">KCTC 42651</strain>
    </source>
</reference>
<dbReference type="InterPro" id="IPR001962">
    <property type="entry name" value="Asn_synthase"/>
</dbReference>
<dbReference type="CDD" id="cd00712">
    <property type="entry name" value="AsnB"/>
    <property type="match status" value="1"/>
</dbReference>
<keyword evidence="4 9" id="KW-0547">Nucleotide-binding</keyword>
<comment type="caution">
    <text evidence="11">The sequence shown here is derived from an EMBL/GenBank/DDBJ whole genome shotgun (WGS) entry which is preliminary data.</text>
</comment>
<dbReference type="Gene3D" id="3.40.50.620">
    <property type="entry name" value="HUPs"/>
    <property type="match status" value="1"/>
</dbReference>
<dbReference type="InterPro" id="IPR017932">
    <property type="entry name" value="GATase_2_dom"/>
</dbReference>
<evidence type="ECO:0000256" key="7">
    <source>
        <dbReference type="ARBA" id="ARBA00048741"/>
    </source>
</evidence>
<evidence type="ECO:0000313" key="12">
    <source>
        <dbReference type="Proteomes" id="UP000630353"/>
    </source>
</evidence>
<gene>
    <name evidence="11" type="primary">asnB</name>
    <name evidence="11" type="ORF">GCM10017083_18750</name>
</gene>
<dbReference type="NCBIfam" id="TIGR01536">
    <property type="entry name" value="asn_synth_AEB"/>
    <property type="match status" value="1"/>
</dbReference>
<dbReference type="PANTHER" id="PTHR43284">
    <property type="entry name" value="ASPARAGINE SYNTHETASE (GLUTAMINE-HYDROLYZING)"/>
    <property type="match status" value="1"/>
</dbReference>
<keyword evidence="12" id="KW-1185">Reference proteome</keyword>
<dbReference type="InterPro" id="IPR029055">
    <property type="entry name" value="Ntn_hydrolases_N"/>
</dbReference>
<dbReference type="Proteomes" id="UP000630353">
    <property type="component" value="Unassembled WGS sequence"/>
</dbReference>
<dbReference type="GO" id="GO:0006529">
    <property type="term" value="P:asparagine biosynthetic process"/>
    <property type="evidence" value="ECO:0007669"/>
    <property type="project" value="UniProtKB-KW"/>
</dbReference>
<dbReference type="EMBL" id="BMZS01000003">
    <property type="protein sequence ID" value="GHD47863.1"/>
    <property type="molecule type" value="Genomic_DNA"/>
</dbReference>
<dbReference type="Pfam" id="PF13537">
    <property type="entry name" value="GATase_7"/>
    <property type="match status" value="1"/>
</dbReference>
<dbReference type="SUPFAM" id="SSF52402">
    <property type="entry name" value="Adenine nucleotide alpha hydrolases-like"/>
    <property type="match status" value="1"/>
</dbReference>
<evidence type="ECO:0000256" key="2">
    <source>
        <dbReference type="ARBA" id="ARBA00005752"/>
    </source>
</evidence>
<dbReference type="GO" id="GO:0004066">
    <property type="term" value="F:asparagine synthase (glutamine-hydrolyzing) activity"/>
    <property type="evidence" value="ECO:0007669"/>
    <property type="project" value="UniProtKB-EC"/>
</dbReference>
<proteinExistence type="inferred from homology"/>
<evidence type="ECO:0000256" key="4">
    <source>
        <dbReference type="ARBA" id="ARBA00022741"/>
    </source>
</evidence>
<comment type="pathway">
    <text evidence="1">Amino-acid biosynthesis; L-asparagine biosynthesis; L-asparagine from L-aspartate (L-Gln route): step 1/1.</text>
</comment>
<feature type="binding site" evidence="9">
    <location>
        <position position="266"/>
    </location>
    <ligand>
        <name>ATP</name>
        <dbReference type="ChEBI" id="CHEBI:30616"/>
    </ligand>
</feature>
<feature type="domain" description="Glutamine amidotransferase type-2" evidence="10">
    <location>
        <begin position="2"/>
        <end position="215"/>
    </location>
</feature>
<keyword evidence="5 9" id="KW-0067">ATP-binding</keyword>
<dbReference type="InterPro" id="IPR006426">
    <property type="entry name" value="Asn_synth_AEB"/>
</dbReference>
<dbReference type="PIRSF" id="PIRSF001589">
    <property type="entry name" value="Asn_synthetase_glu-h"/>
    <property type="match status" value="1"/>
</dbReference>
<evidence type="ECO:0000259" key="10">
    <source>
        <dbReference type="PROSITE" id="PS51278"/>
    </source>
</evidence>
<comment type="similarity">
    <text evidence="2">Belongs to the asparagine synthetase family.</text>
</comment>
<evidence type="ECO:0000256" key="8">
    <source>
        <dbReference type="PIRSR" id="PIRSR001589-1"/>
    </source>
</evidence>
<keyword evidence="8" id="KW-0028">Amino-acid biosynthesis</keyword>
<evidence type="ECO:0000256" key="6">
    <source>
        <dbReference type="ARBA" id="ARBA00022962"/>
    </source>
</evidence>
<feature type="active site" description="For GATase activity" evidence="8">
    <location>
        <position position="2"/>
    </location>
</feature>
<feature type="binding site" evidence="9">
    <location>
        <position position="97"/>
    </location>
    <ligand>
        <name>L-glutamine</name>
        <dbReference type="ChEBI" id="CHEBI:58359"/>
    </ligand>
</feature>
<comment type="catalytic activity">
    <reaction evidence="7">
        <text>L-aspartate + L-glutamine + ATP + H2O = L-asparagine + L-glutamate + AMP + diphosphate + H(+)</text>
        <dbReference type="Rhea" id="RHEA:12228"/>
        <dbReference type="ChEBI" id="CHEBI:15377"/>
        <dbReference type="ChEBI" id="CHEBI:15378"/>
        <dbReference type="ChEBI" id="CHEBI:29985"/>
        <dbReference type="ChEBI" id="CHEBI:29991"/>
        <dbReference type="ChEBI" id="CHEBI:30616"/>
        <dbReference type="ChEBI" id="CHEBI:33019"/>
        <dbReference type="ChEBI" id="CHEBI:58048"/>
        <dbReference type="ChEBI" id="CHEBI:58359"/>
        <dbReference type="ChEBI" id="CHEBI:456215"/>
        <dbReference type="EC" id="6.3.5.4"/>
    </reaction>
</comment>
<dbReference type="InterPro" id="IPR033738">
    <property type="entry name" value="AsnB_N"/>
</dbReference>
<reference evidence="11" key="1">
    <citation type="journal article" date="2014" name="Int. J. Syst. Evol. Microbiol.">
        <title>Complete genome sequence of Corynebacterium casei LMG S-19264T (=DSM 44701T), isolated from a smear-ripened cheese.</title>
        <authorList>
            <consortium name="US DOE Joint Genome Institute (JGI-PGF)"/>
            <person name="Walter F."/>
            <person name="Albersmeier A."/>
            <person name="Kalinowski J."/>
            <person name="Ruckert C."/>
        </authorList>
    </citation>
    <scope>NUCLEOTIDE SEQUENCE</scope>
    <source>
        <strain evidence="11">KCTC 42651</strain>
    </source>
</reference>
<name>A0A918XSB7_9PROT</name>
<sequence>MCGICGIIGGRSDEAAIDRMVAAMRHRGPDDRGTYRRGRIALGMTRLAIQDLSPGGHQPMASPDGDVWMVYNGEMYNAPEERRHLEELGYSFRSTSDTEVILTLYRHYGPACLPRIRGIFALAFVDLRDDPDDPTVFLARDPMGVKPLLFGRGTDGSYVFASEMKAMLASEVIPRVVEPRALRCLLEHGSVYQPDSLIRGVSMVRPAHSVTIRGSDVRVDRYWHLGVDRRSEMRTADYGDQVAAMAETLRETVHAQLIGDVPIGALLSGGVDSATLTALMAAEVGKNVRTFSVGFGKDLAAFDETDIAGRFAEHLGTKHTRLEIDHEMVRNEIDRIADAIDQPSIDGVNTYFVSKAAGEHVKVAISGTGGDDLFMGYPWHAQMLRYGSGGDFLAAYAESAGRFHETFSSSDVNQLIAPSLLAASGRNHRDDYAALDELGQSETVDRITALTLRGYTNNQLLRDIDAMSMAHSLEVRVPYLDTHVIDLALSLPIDAKLARGIPAAPMRDSYRTSGIKRVLIDVAAPLLPPGFDEVPKRGFGIPFGRWLNGPLRGFVQAVLTPERTARTGMLNPQAMARLQRILADGKAISGWRLWLMTISQLWAERIGIEPAR</sequence>
<dbReference type="PROSITE" id="PS51278">
    <property type="entry name" value="GATASE_TYPE_2"/>
    <property type="match status" value="1"/>
</dbReference>
<dbReference type="PANTHER" id="PTHR43284:SF1">
    <property type="entry name" value="ASPARAGINE SYNTHETASE"/>
    <property type="match status" value="1"/>
</dbReference>